<name>A0A5C3P3E9_9APHY</name>
<sequence length="123" mass="13833">MMSPDSRPGDGTHGYAYTSPANYAREQRRREPLHVQREGMMLRARPERFARPSALVNPRADHPSVSVERHHAYNAHEEVSQSFLKLFDGHAHEPPVVSGTVATGQEHPVFRFAPSSQLRVPIS</sequence>
<accession>A0A5C3P3E9</accession>
<evidence type="ECO:0000313" key="3">
    <source>
        <dbReference type="Proteomes" id="UP000308197"/>
    </source>
</evidence>
<dbReference type="InParanoid" id="A0A5C3P3E9"/>
<protein>
    <submittedName>
        <fullName evidence="2">Uncharacterized protein</fullName>
    </submittedName>
</protein>
<dbReference type="Proteomes" id="UP000308197">
    <property type="component" value="Unassembled WGS sequence"/>
</dbReference>
<keyword evidence="3" id="KW-1185">Reference proteome</keyword>
<proteinExistence type="predicted"/>
<evidence type="ECO:0000256" key="1">
    <source>
        <dbReference type="SAM" id="MobiDB-lite"/>
    </source>
</evidence>
<feature type="region of interest" description="Disordered" evidence="1">
    <location>
        <begin position="1"/>
        <end position="32"/>
    </location>
</feature>
<organism evidence="2 3">
    <name type="scientific">Polyporus arcularius HHB13444</name>
    <dbReference type="NCBI Taxonomy" id="1314778"/>
    <lineage>
        <taxon>Eukaryota</taxon>
        <taxon>Fungi</taxon>
        <taxon>Dikarya</taxon>
        <taxon>Basidiomycota</taxon>
        <taxon>Agaricomycotina</taxon>
        <taxon>Agaricomycetes</taxon>
        <taxon>Polyporales</taxon>
        <taxon>Polyporaceae</taxon>
        <taxon>Polyporus</taxon>
    </lineage>
</organism>
<dbReference type="AlphaFoldDB" id="A0A5C3P3E9"/>
<reference evidence="2 3" key="1">
    <citation type="journal article" date="2019" name="Nat. Ecol. Evol.">
        <title>Megaphylogeny resolves global patterns of mushroom evolution.</title>
        <authorList>
            <person name="Varga T."/>
            <person name="Krizsan K."/>
            <person name="Foldi C."/>
            <person name="Dima B."/>
            <person name="Sanchez-Garcia M."/>
            <person name="Sanchez-Ramirez S."/>
            <person name="Szollosi G.J."/>
            <person name="Szarkandi J.G."/>
            <person name="Papp V."/>
            <person name="Albert L."/>
            <person name="Andreopoulos W."/>
            <person name="Angelini C."/>
            <person name="Antonin V."/>
            <person name="Barry K.W."/>
            <person name="Bougher N.L."/>
            <person name="Buchanan P."/>
            <person name="Buyck B."/>
            <person name="Bense V."/>
            <person name="Catcheside P."/>
            <person name="Chovatia M."/>
            <person name="Cooper J."/>
            <person name="Damon W."/>
            <person name="Desjardin D."/>
            <person name="Finy P."/>
            <person name="Geml J."/>
            <person name="Haridas S."/>
            <person name="Hughes K."/>
            <person name="Justo A."/>
            <person name="Karasinski D."/>
            <person name="Kautmanova I."/>
            <person name="Kiss B."/>
            <person name="Kocsube S."/>
            <person name="Kotiranta H."/>
            <person name="LaButti K.M."/>
            <person name="Lechner B.E."/>
            <person name="Liimatainen K."/>
            <person name="Lipzen A."/>
            <person name="Lukacs Z."/>
            <person name="Mihaltcheva S."/>
            <person name="Morgado L.N."/>
            <person name="Niskanen T."/>
            <person name="Noordeloos M.E."/>
            <person name="Ohm R.A."/>
            <person name="Ortiz-Santana B."/>
            <person name="Ovrebo C."/>
            <person name="Racz N."/>
            <person name="Riley R."/>
            <person name="Savchenko A."/>
            <person name="Shiryaev A."/>
            <person name="Soop K."/>
            <person name="Spirin V."/>
            <person name="Szebenyi C."/>
            <person name="Tomsovsky M."/>
            <person name="Tulloss R.E."/>
            <person name="Uehling J."/>
            <person name="Grigoriev I.V."/>
            <person name="Vagvolgyi C."/>
            <person name="Papp T."/>
            <person name="Martin F.M."/>
            <person name="Miettinen O."/>
            <person name="Hibbett D.S."/>
            <person name="Nagy L.G."/>
        </authorList>
    </citation>
    <scope>NUCLEOTIDE SEQUENCE [LARGE SCALE GENOMIC DNA]</scope>
    <source>
        <strain evidence="2 3">HHB13444</strain>
    </source>
</reference>
<evidence type="ECO:0000313" key="2">
    <source>
        <dbReference type="EMBL" id="TFK83148.1"/>
    </source>
</evidence>
<gene>
    <name evidence="2" type="ORF">K466DRAFT_272373</name>
</gene>
<dbReference type="EMBL" id="ML211417">
    <property type="protein sequence ID" value="TFK83148.1"/>
    <property type="molecule type" value="Genomic_DNA"/>
</dbReference>